<dbReference type="GO" id="GO:0030420">
    <property type="term" value="P:establishment of competence for transformation"/>
    <property type="evidence" value="ECO:0007669"/>
    <property type="project" value="InterPro"/>
</dbReference>
<proteinExistence type="predicted"/>
<dbReference type="PANTHER" id="PTHR30619:SF1">
    <property type="entry name" value="RECOMBINATION PROTEIN 2"/>
    <property type="match status" value="1"/>
</dbReference>
<accession>A0A1W6ZBD0</accession>
<dbReference type="InterPro" id="IPR036866">
    <property type="entry name" value="RibonucZ/Hydroxyglut_hydro"/>
</dbReference>
<evidence type="ECO:0000256" key="1">
    <source>
        <dbReference type="ARBA" id="ARBA00004651"/>
    </source>
</evidence>
<feature type="transmembrane region" description="Helical" evidence="6">
    <location>
        <begin position="419"/>
        <end position="441"/>
    </location>
</feature>
<dbReference type="InterPro" id="IPR025405">
    <property type="entry name" value="DUF4131"/>
</dbReference>
<keyword evidence="4 6" id="KW-1133">Transmembrane helix</keyword>
<keyword evidence="5 6" id="KW-0472">Membrane</keyword>
<reference evidence="8 9" key="1">
    <citation type="submission" date="2017-05" db="EMBL/GenBank/DDBJ databases">
        <title>Complete and WGS of Bordetella genogroups.</title>
        <authorList>
            <person name="Spilker T."/>
            <person name="LiPuma J."/>
        </authorList>
    </citation>
    <scope>NUCLEOTIDE SEQUENCE [LARGE SCALE GENOMIC DNA]</scope>
    <source>
        <strain evidence="8 9">AU7206</strain>
    </source>
</reference>
<protein>
    <submittedName>
        <fullName evidence="8">DNA internalization-related competence protein ComEC/Rec2</fullName>
    </submittedName>
</protein>
<sequence length="819" mass="87260">MLGSAAIHTLARLPACAWLWAAASAALVSIAGAFVWRHRAGRLSCVAAAGLLAGMANAGLQAQARLHDALADAHNDQVTRLTVLVVSLPRDDAGQRRFVAEADASRPAGVPARLRVTWNGPPGEVDRLPEVLPGQRWRMALVLRRPYGPSNPHAWDAELRDFAEGVRAVGTVRGRPQLVEDDPWATPGVAIERLRQHIRTGMREAMQGHRYGPVLIALAIGDQAGVAREDWQVFNRTGITHLVSISGMHVTMMAAAGGLLATWLWRRVRWRGVGLAEYLPAQLAGGVAALVVALAYCLLAGWGVPARRTFFMLAVVALAGLSRLPLGASRVLLLAGGCVVALDPWALLAPGFWLSFGAVAVLMRVAENHRPPPRGPRERVRATLREFVRVQGAITLALTPLLAFLMHQVSLASPLANAIAIPIVGTVVTQLALLCGALAAIPGAQPAAWLAGWIGHALFAAVMVPVAWIGQADWAALDVAAAPWPLMMLALAGCVWALQAPGWPLRHLGWLCALPLLCWRPERPPPGDWRMTALDVGQGTAIVVETATRVLVYDAGPRRHDGTDAAERVLVPYLHARGVRALDALVISHADLDHAGGLRSVLAAMPVAVSYASFDISAHLRREGAKRPDGWNEAPPMPHDMQACEAGMEWKVDEVTFRFVHPPAAGGRGGVRAAARASDDNARSCVLLVQGRTHAMLLPGDAGTAQEALYAAELPSLDLVAAPHHGSNTSSGNALVRAAEGAHVIVQAGHLNRFRHPAAAVVARWRAAGATLWRTDLQGAILARSSPDGLRVWAQRDAARRYWHAPLDERAEASAGPPG</sequence>
<dbReference type="Pfam" id="PF00753">
    <property type="entry name" value="Lactamase_B"/>
    <property type="match status" value="1"/>
</dbReference>
<dbReference type="CDD" id="cd07731">
    <property type="entry name" value="ComA-like_MBL-fold"/>
    <property type="match status" value="1"/>
</dbReference>
<dbReference type="EMBL" id="CP021111">
    <property type="protein sequence ID" value="ARP94555.1"/>
    <property type="molecule type" value="Genomic_DNA"/>
</dbReference>
<dbReference type="InterPro" id="IPR035681">
    <property type="entry name" value="ComA-like_MBL"/>
</dbReference>
<dbReference type="OrthoDB" id="9761531at2"/>
<evidence type="ECO:0000256" key="2">
    <source>
        <dbReference type="ARBA" id="ARBA00022475"/>
    </source>
</evidence>
<feature type="transmembrane region" description="Helical" evidence="6">
    <location>
        <begin position="242"/>
        <end position="263"/>
    </location>
</feature>
<dbReference type="NCBIfam" id="TIGR00361">
    <property type="entry name" value="ComEC_Rec2"/>
    <property type="match status" value="1"/>
</dbReference>
<dbReference type="Pfam" id="PF03772">
    <property type="entry name" value="Competence"/>
    <property type="match status" value="1"/>
</dbReference>
<dbReference type="Proteomes" id="UP000194161">
    <property type="component" value="Chromosome"/>
</dbReference>
<dbReference type="Pfam" id="PF13567">
    <property type="entry name" value="DUF4131"/>
    <property type="match status" value="1"/>
</dbReference>
<evidence type="ECO:0000256" key="3">
    <source>
        <dbReference type="ARBA" id="ARBA00022692"/>
    </source>
</evidence>
<evidence type="ECO:0000256" key="4">
    <source>
        <dbReference type="ARBA" id="ARBA00022989"/>
    </source>
</evidence>
<dbReference type="InterPro" id="IPR004477">
    <property type="entry name" value="ComEC_N"/>
</dbReference>
<evidence type="ECO:0000313" key="8">
    <source>
        <dbReference type="EMBL" id="ARP94555.1"/>
    </source>
</evidence>
<keyword evidence="2" id="KW-1003">Cell membrane</keyword>
<dbReference type="RefSeq" id="WP_086078324.1">
    <property type="nucleotide sequence ID" value="NZ_CP021111.1"/>
</dbReference>
<dbReference type="InterPro" id="IPR004797">
    <property type="entry name" value="Competence_ComEC/Rec2"/>
</dbReference>
<dbReference type="AlphaFoldDB" id="A0A1W6ZBD0"/>
<dbReference type="KEGG" id="bgm:CAL15_09240"/>
<feature type="transmembrane region" description="Helical" evidence="6">
    <location>
        <begin position="311"/>
        <end position="333"/>
    </location>
</feature>
<gene>
    <name evidence="8" type="ORF">CAL15_09240</name>
</gene>
<evidence type="ECO:0000259" key="7">
    <source>
        <dbReference type="SMART" id="SM00849"/>
    </source>
</evidence>
<feature type="transmembrane region" description="Helical" evidence="6">
    <location>
        <begin position="345"/>
        <end position="366"/>
    </location>
</feature>
<feature type="transmembrane region" description="Helical" evidence="6">
    <location>
        <begin position="17"/>
        <end position="36"/>
    </location>
</feature>
<comment type="subcellular location">
    <subcellularLocation>
        <location evidence="1">Cell membrane</location>
        <topology evidence="1">Multi-pass membrane protein</topology>
    </subcellularLocation>
</comment>
<dbReference type="GO" id="GO:0005886">
    <property type="term" value="C:plasma membrane"/>
    <property type="evidence" value="ECO:0007669"/>
    <property type="project" value="UniProtKB-SubCell"/>
</dbReference>
<name>A0A1W6ZBD0_9BORD</name>
<keyword evidence="9" id="KW-1185">Reference proteome</keyword>
<feature type="domain" description="Metallo-beta-lactamase" evidence="7">
    <location>
        <begin position="538"/>
        <end position="750"/>
    </location>
</feature>
<feature type="transmembrane region" description="Helical" evidence="6">
    <location>
        <begin position="387"/>
        <end position="407"/>
    </location>
</feature>
<dbReference type="Gene3D" id="3.60.15.10">
    <property type="entry name" value="Ribonuclease Z/Hydroxyacylglutathione hydrolase-like"/>
    <property type="match status" value="1"/>
</dbReference>
<feature type="transmembrane region" description="Helical" evidence="6">
    <location>
        <begin position="448"/>
        <end position="469"/>
    </location>
</feature>
<dbReference type="SMART" id="SM00849">
    <property type="entry name" value="Lactamase_B"/>
    <property type="match status" value="1"/>
</dbReference>
<dbReference type="InterPro" id="IPR052159">
    <property type="entry name" value="Competence_DNA_uptake"/>
</dbReference>
<dbReference type="SUPFAM" id="SSF56281">
    <property type="entry name" value="Metallo-hydrolase/oxidoreductase"/>
    <property type="match status" value="1"/>
</dbReference>
<dbReference type="PANTHER" id="PTHR30619">
    <property type="entry name" value="DNA INTERNALIZATION/COMPETENCE PROTEIN COMEC/REC2"/>
    <property type="match status" value="1"/>
</dbReference>
<dbReference type="InterPro" id="IPR001279">
    <property type="entry name" value="Metallo-B-lactamas"/>
</dbReference>
<feature type="transmembrane region" description="Helical" evidence="6">
    <location>
        <begin position="283"/>
        <end position="304"/>
    </location>
</feature>
<evidence type="ECO:0000256" key="5">
    <source>
        <dbReference type="ARBA" id="ARBA00023136"/>
    </source>
</evidence>
<keyword evidence="3 6" id="KW-0812">Transmembrane</keyword>
<organism evidence="8 9">
    <name type="scientific">Bordetella genomosp. 13</name>
    <dbReference type="NCBI Taxonomy" id="463040"/>
    <lineage>
        <taxon>Bacteria</taxon>
        <taxon>Pseudomonadati</taxon>
        <taxon>Pseudomonadota</taxon>
        <taxon>Betaproteobacteria</taxon>
        <taxon>Burkholderiales</taxon>
        <taxon>Alcaligenaceae</taxon>
        <taxon>Bordetella</taxon>
    </lineage>
</organism>
<evidence type="ECO:0000256" key="6">
    <source>
        <dbReference type="SAM" id="Phobius"/>
    </source>
</evidence>
<dbReference type="NCBIfam" id="TIGR00360">
    <property type="entry name" value="ComEC_N-term"/>
    <property type="match status" value="1"/>
</dbReference>
<dbReference type="STRING" id="463040.CAL15_09240"/>
<evidence type="ECO:0000313" key="9">
    <source>
        <dbReference type="Proteomes" id="UP000194161"/>
    </source>
</evidence>